<keyword evidence="3" id="KW-1185">Reference proteome</keyword>
<dbReference type="FunFam" id="3.40.50.300:FF:000737">
    <property type="entry name" value="Bifunctional polynucleotide phosphatase/kinase"/>
    <property type="match status" value="1"/>
</dbReference>
<dbReference type="SUPFAM" id="SSF52540">
    <property type="entry name" value="P-loop containing nucleoside triphosphate hydrolases"/>
    <property type="match status" value="1"/>
</dbReference>
<dbReference type="GO" id="GO:0046404">
    <property type="term" value="F:ATP-dependent polydeoxyribonucleotide 5'-hydroxyl-kinase activity"/>
    <property type="evidence" value="ECO:0007669"/>
    <property type="project" value="TreeGrafter"/>
</dbReference>
<dbReference type="NCBIfam" id="TIGR01662">
    <property type="entry name" value="HAD-SF-IIIA"/>
    <property type="match status" value="1"/>
</dbReference>
<dbReference type="AlphaFoldDB" id="A0A8E2DT78"/>
<evidence type="ECO:0000256" key="1">
    <source>
        <dbReference type="SAM" id="MobiDB-lite"/>
    </source>
</evidence>
<dbReference type="PANTHER" id="PTHR12083">
    <property type="entry name" value="BIFUNCTIONAL POLYNUCLEOTIDE PHOSPHATASE/KINASE"/>
    <property type="match status" value="1"/>
</dbReference>
<sequence length="432" mass="47733">MSAASKKRSADHLDDPAAASSSKRVSAKPVFPVFDKPGAAADTTPSTFQWLPPLGPNKTCLHAINLAPESRPKVAALDLDGCLIQSSFPKKAKGSAPPTFQWWRPIIPNKLKELYDDGYAIVIVTNQALKSAALVEWKKKLPLIGAALPDVPFRLFAATARDGFRKPMPGMWYELERIFAEGGVTIDKKASIFVGDAAGRASDFAGTDRKWALNLDLPFHTPEEFFLKLPQAPYTLTGFHPSSLQPDAPPILPSSTPLLPSPLTSELVLFVGPPALGKSTFFRRHFAPAGYVHVNQDTLKTREKCVRAAKEALQEGKAVVVDNTNRDRTTRKLYVDVARTAGVPIRCFVFTGSVELAWHNNLYRAYNLPPALAASEPKREVLPYMAFSSFRAAYEEPAQDEGFAEIRRVQWTFEGDEEARGRWNMWLQVDGK</sequence>
<dbReference type="GO" id="GO:0046403">
    <property type="term" value="F:polynucleotide 3'-phosphatase activity"/>
    <property type="evidence" value="ECO:0007669"/>
    <property type="project" value="TreeGrafter"/>
</dbReference>
<evidence type="ECO:0000313" key="2">
    <source>
        <dbReference type="EMBL" id="OCH95217.1"/>
    </source>
</evidence>
<dbReference type="Gene3D" id="3.40.50.1000">
    <property type="entry name" value="HAD superfamily/HAD-like"/>
    <property type="match status" value="1"/>
</dbReference>
<dbReference type="PANTHER" id="PTHR12083:SF9">
    <property type="entry name" value="BIFUNCTIONAL POLYNUCLEOTIDE PHOSPHATASE_KINASE"/>
    <property type="match status" value="1"/>
</dbReference>
<dbReference type="OrthoDB" id="19045at2759"/>
<protein>
    <submittedName>
        <fullName evidence="2">PNK3P-domain-containing protein</fullName>
    </submittedName>
</protein>
<dbReference type="InterPro" id="IPR023214">
    <property type="entry name" value="HAD_sf"/>
</dbReference>
<dbReference type="InterPro" id="IPR006551">
    <property type="entry name" value="Polynucleotide_phosphatase"/>
</dbReference>
<dbReference type="InterPro" id="IPR027417">
    <property type="entry name" value="P-loop_NTPase"/>
</dbReference>
<feature type="region of interest" description="Disordered" evidence="1">
    <location>
        <begin position="1"/>
        <end position="25"/>
    </location>
</feature>
<dbReference type="EMBL" id="KV722337">
    <property type="protein sequence ID" value="OCH95217.1"/>
    <property type="molecule type" value="Genomic_DNA"/>
</dbReference>
<gene>
    <name evidence="2" type="ORF">OBBRIDRAFT_809921</name>
</gene>
<proteinExistence type="predicted"/>
<dbReference type="Gene3D" id="3.40.50.300">
    <property type="entry name" value="P-loop containing nucleotide triphosphate hydrolases"/>
    <property type="match status" value="1"/>
</dbReference>
<reference evidence="2 3" key="1">
    <citation type="submission" date="2016-07" db="EMBL/GenBank/DDBJ databases">
        <title>Draft genome of the white-rot fungus Obba rivulosa 3A-2.</title>
        <authorList>
            <consortium name="DOE Joint Genome Institute"/>
            <person name="Miettinen O."/>
            <person name="Riley R."/>
            <person name="Acob R."/>
            <person name="Barry K."/>
            <person name="Cullen D."/>
            <person name="De Vries R."/>
            <person name="Hainaut M."/>
            <person name="Hatakka A."/>
            <person name="Henrissat B."/>
            <person name="Hilden K."/>
            <person name="Kuo R."/>
            <person name="Labutti K."/>
            <person name="Lipzen A."/>
            <person name="Makela M.R."/>
            <person name="Sandor L."/>
            <person name="Spatafora J.W."/>
            <person name="Grigoriev I.V."/>
            <person name="Hibbett D.S."/>
        </authorList>
    </citation>
    <scope>NUCLEOTIDE SEQUENCE [LARGE SCALE GENOMIC DNA]</scope>
    <source>
        <strain evidence="2 3">3A-2</strain>
    </source>
</reference>
<dbReference type="GO" id="GO:0006281">
    <property type="term" value="P:DNA repair"/>
    <property type="evidence" value="ECO:0007669"/>
    <property type="project" value="TreeGrafter"/>
</dbReference>
<dbReference type="Proteomes" id="UP000250043">
    <property type="component" value="Unassembled WGS sequence"/>
</dbReference>
<dbReference type="InterPro" id="IPR006549">
    <property type="entry name" value="HAD-SF_hydro_IIIA"/>
</dbReference>
<organism evidence="2 3">
    <name type="scientific">Obba rivulosa</name>
    <dbReference type="NCBI Taxonomy" id="1052685"/>
    <lineage>
        <taxon>Eukaryota</taxon>
        <taxon>Fungi</taxon>
        <taxon>Dikarya</taxon>
        <taxon>Basidiomycota</taxon>
        <taxon>Agaricomycotina</taxon>
        <taxon>Agaricomycetes</taxon>
        <taxon>Polyporales</taxon>
        <taxon>Gelatoporiaceae</taxon>
        <taxon>Obba</taxon>
    </lineage>
</organism>
<dbReference type="GO" id="GO:0003690">
    <property type="term" value="F:double-stranded DNA binding"/>
    <property type="evidence" value="ECO:0007669"/>
    <property type="project" value="TreeGrafter"/>
</dbReference>
<evidence type="ECO:0000313" key="3">
    <source>
        <dbReference type="Proteomes" id="UP000250043"/>
    </source>
</evidence>
<name>A0A8E2DT78_9APHY</name>
<dbReference type="InterPro" id="IPR036412">
    <property type="entry name" value="HAD-like_sf"/>
</dbReference>
<accession>A0A8E2DT78</accession>
<dbReference type="NCBIfam" id="TIGR01664">
    <property type="entry name" value="DNA-3'-Pase"/>
    <property type="match status" value="1"/>
</dbReference>
<dbReference type="SUPFAM" id="SSF56784">
    <property type="entry name" value="HAD-like"/>
    <property type="match status" value="1"/>
</dbReference>
<feature type="compositionally biased region" description="Low complexity" evidence="1">
    <location>
        <begin position="16"/>
        <end position="25"/>
    </location>
</feature>
<dbReference type="Pfam" id="PF08645">
    <property type="entry name" value="PNK3P"/>
    <property type="match status" value="1"/>
</dbReference>
<dbReference type="InterPro" id="IPR013954">
    <property type="entry name" value="PNK3P"/>
</dbReference>
<dbReference type="Pfam" id="PF13671">
    <property type="entry name" value="AAA_33"/>
    <property type="match status" value="2"/>
</dbReference>